<dbReference type="InterPro" id="IPR021729">
    <property type="entry name" value="DUF3298"/>
</dbReference>
<dbReference type="Proteomes" id="UP000321436">
    <property type="component" value="Unassembled WGS sequence"/>
</dbReference>
<proteinExistence type="predicted"/>
<dbReference type="EMBL" id="BKAU01000001">
    <property type="protein sequence ID" value="GEP95258.1"/>
    <property type="molecule type" value="Genomic_DNA"/>
</dbReference>
<dbReference type="OrthoDB" id="594879at2"/>
<evidence type="ECO:0000313" key="4">
    <source>
        <dbReference type="EMBL" id="GEP95258.1"/>
    </source>
</evidence>
<dbReference type="AlphaFoldDB" id="A0A512RHT7"/>
<dbReference type="Gene3D" id="3.90.640.20">
    <property type="entry name" value="Heat-shock cognate protein, ATPase"/>
    <property type="match status" value="1"/>
</dbReference>
<keyword evidence="5" id="KW-1185">Reference proteome</keyword>
<comment type="caution">
    <text evidence="4">The sequence shown here is derived from an EMBL/GenBank/DDBJ whole genome shotgun (WGS) entry which is preliminary data.</text>
</comment>
<feature type="domain" description="Deacetylase PdaC" evidence="3">
    <location>
        <begin position="198"/>
        <end position="264"/>
    </location>
</feature>
<dbReference type="Pfam" id="PF13739">
    <property type="entry name" value="PdaC"/>
    <property type="match status" value="1"/>
</dbReference>
<protein>
    <recommendedName>
        <fullName evidence="6">DUF3298 domain-containing protein</fullName>
    </recommendedName>
</protein>
<feature type="domain" description="DUF3298" evidence="2">
    <location>
        <begin position="282"/>
        <end position="359"/>
    </location>
</feature>
<feature type="chain" id="PRO_5021919021" description="DUF3298 domain-containing protein" evidence="1">
    <location>
        <begin position="22"/>
        <end position="372"/>
    </location>
</feature>
<dbReference type="RefSeq" id="WP_146859375.1">
    <property type="nucleotide sequence ID" value="NZ_BKAU01000001.1"/>
</dbReference>
<keyword evidence="1" id="KW-0732">Signal</keyword>
<dbReference type="InterPro" id="IPR037126">
    <property type="entry name" value="PdaC/RsiV-like_sf"/>
</dbReference>
<dbReference type="Pfam" id="PF11738">
    <property type="entry name" value="DUF3298"/>
    <property type="match status" value="1"/>
</dbReference>
<sequence>MRTYACLLASLLCFAACQQPAKQPSASQDTTATATPLTQRTAFYTQLKGMLAGQPVTMQLIRYGNAQYEGWYYYDKTGDPIPLYYQQDSSGQITLVENSDPDENQFFTGKLTDDGHFKGIWKGSRQFEFDFQEDKKDAVLFDVFSFSDSANLFYNDPRSPMALASAGIVWPVGGADEAALAVVRQFIGQGLNNPDSIVKAPVDSFLLQYKQNRDEVDTNELKSGMGASWNWNAETRTRIVWNQYPLLVLESASYEFTGGAHGNYGSIFSVIDLSRKKVLKPADVFKPGYEKAIGQALEASFRKKYKVPAGEALSDGFLFEKNIRPNDNFFITSKGVTFCYTPYEIAAYVFGQINLFVPFNDVKDFVNEAYLQ</sequence>
<name>A0A512RHT7_9BACT</name>
<dbReference type="InterPro" id="IPR025303">
    <property type="entry name" value="PdaC"/>
</dbReference>
<evidence type="ECO:0008006" key="6">
    <source>
        <dbReference type="Google" id="ProtNLM"/>
    </source>
</evidence>
<reference evidence="4 5" key="1">
    <citation type="submission" date="2019-07" db="EMBL/GenBank/DDBJ databases">
        <title>Whole genome shotgun sequence of Chitinophaga cymbidii NBRC 109752.</title>
        <authorList>
            <person name="Hosoyama A."/>
            <person name="Uohara A."/>
            <person name="Ohji S."/>
            <person name="Ichikawa N."/>
        </authorList>
    </citation>
    <scope>NUCLEOTIDE SEQUENCE [LARGE SCALE GENOMIC DNA]</scope>
    <source>
        <strain evidence="4 5">NBRC 109752</strain>
    </source>
</reference>
<organism evidence="4 5">
    <name type="scientific">Chitinophaga cymbidii</name>
    <dbReference type="NCBI Taxonomy" id="1096750"/>
    <lineage>
        <taxon>Bacteria</taxon>
        <taxon>Pseudomonadati</taxon>
        <taxon>Bacteroidota</taxon>
        <taxon>Chitinophagia</taxon>
        <taxon>Chitinophagales</taxon>
        <taxon>Chitinophagaceae</taxon>
        <taxon>Chitinophaga</taxon>
    </lineage>
</organism>
<evidence type="ECO:0000256" key="1">
    <source>
        <dbReference type="SAM" id="SignalP"/>
    </source>
</evidence>
<gene>
    <name evidence="4" type="ORF">CCY01nite_15180</name>
</gene>
<evidence type="ECO:0000259" key="2">
    <source>
        <dbReference type="Pfam" id="PF11738"/>
    </source>
</evidence>
<feature type="signal peptide" evidence="1">
    <location>
        <begin position="1"/>
        <end position="21"/>
    </location>
</feature>
<dbReference type="Gene3D" id="3.30.565.40">
    <property type="entry name" value="Fervidobacterium nodosum Rt17-B1 like"/>
    <property type="match status" value="1"/>
</dbReference>
<evidence type="ECO:0000259" key="3">
    <source>
        <dbReference type="Pfam" id="PF13739"/>
    </source>
</evidence>
<evidence type="ECO:0000313" key="5">
    <source>
        <dbReference type="Proteomes" id="UP000321436"/>
    </source>
</evidence>
<accession>A0A512RHT7</accession>